<dbReference type="PANTHER" id="PTHR13847">
    <property type="entry name" value="SARCOSINE DEHYDROGENASE-RELATED"/>
    <property type="match status" value="1"/>
</dbReference>
<dbReference type="Gene3D" id="3.50.50.60">
    <property type="entry name" value="FAD/NAD(P)-binding domain"/>
    <property type="match status" value="1"/>
</dbReference>
<proteinExistence type="predicted"/>
<evidence type="ECO:0000313" key="3">
    <source>
        <dbReference type="Proteomes" id="UP000774750"/>
    </source>
</evidence>
<dbReference type="InterPro" id="IPR036188">
    <property type="entry name" value="FAD/NAD-bd_sf"/>
</dbReference>
<dbReference type="Pfam" id="PF01266">
    <property type="entry name" value="DAO"/>
    <property type="match status" value="1"/>
</dbReference>
<keyword evidence="3" id="KW-1185">Reference proteome</keyword>
<dbReference type="InterPro" id="IPR006076">
    <property type="entry name" value="FAD-dep_OxRdtase"/>
</dbReference>
<organism evidence="2 3">
    <name type="scientific">Merdimmobilis hominis</name>
    <dbReference type="NCBI Taxonomy" id="2897707"/>
    <lineage>
        <taxon>Bacteria</taxon>
        <taxon>Bacillati</taxon>
        <taxon>Bacillota</taxon>
        <taxon>Clostridia</taxon>
        <taxon>Eubacteriales</taxon>
        <taxon>Oscillospiraceae</taxon>
        <taxon>Merdimmobilis</taxon>
    </lineage>
</organism>
<accession>A0A939BDI1</accession>
<evidence type="ECO:0000259" key="1">
    <source>
        <dbReference type="Pfam" id="PF01266"/>
    </source>
</evidence>
<evidence type="ECO:0000313" key="2">
    <source>
        <dbReference type="EMBL" id="MBM6919916.1"/>
    </source>
</evidence>
<dbReference type="Proteomes" id="UP000774750">
    <property type="component" value="Unassembled WGS sequence"/>
</dbReference>
<dbReference type="SUPFAM" id="SSF51905">
    <property type="entry name" value="FAD/NAD(P)-binding domain"/>
    <property type="match status" value="1"/>
</dbReference>
<comment type="caution">
    <text evidence="2">The sequence shown here is derived from an EMBL/GenBank/DDBJ whole genome shotgun (WGS) entry which is preliminary data.</text>
</comment>
<reference evidence="2" key="2">
    <citation type="journal article" date="2021" name="Sci. Rep.">
        <title>The distribution of antibiotic resistance genes in chicken gut microbiota commensals.</title>
        <authorList>
            <person name="Juricova H."/>
            <person name="Matiasovicova J."/>
            <person name="Kubasova T."/>
            <person name="Cejkova D."/>
            <person name="Rychlik I."/>
        </authorList>
    </citation>
    <scope>NUCLEOTIDE SEQUENCE</scope>
    <source>
        <strain evidence="2">An559</strain>
    </source>
</reference>
<reference evidence="2" key="1">
    <citation type="submission" date="2020-08" db="EMBL/GenBank/DDBJ databases">
        <authorList>
            <person name="Cejkova D."/>
            <person name="Kubasova T."/>
            <person name="Jahodarova E."/>
            <person name="Rychlik I."/>
        </authorList>
    </citation>
    <scope>NUCLEOTIDE SEQUENCE</scope>
    <source>
        <strain evidence="2">An559</strain>
    </source>
</reference>
<dbReference type="PANTHER" id="PTHR13847:SF201">
    <property type="entry name" value="PUTATIBE OXIDOREDUCTASE"/>
    <property type="match status" value="1"/>
</dbReference>
<dbReference type="Gene3D" id="3.30.9.10">
    <property type="entry name" value="D-Amino Acid Oxidase, subunit A, domain 2"/>
    <property type="match status" value="1"/>
</dbReference>
<name>A0A939BDI1_9FIRM</name>
<dbReference type="EMBL" id="JACJKY010000002">
    <property type="protein sequence ID" value="MBM6919916.1"/>
    <property type="molecule type" value="Genomic_DNA"/>
</dbReference>
<dbReference type="GO" id="GO:0005737">
    <property type="term" value="C:cytoplasm"/>
    <property type="evidence" value="ECO:0007669"/>
    <property type="project" value="TreeGrafter"/>
</dbReference>
<dbReference type="RefSeq" id="WP_204444220.1">
    <property type="nucleotide sequence ID" value="NZ_JACJKY010000002.1"/>
</dbReference>
<protein>
    <submittedName>
        <fullName evidence="2">FAD-binding oxidoreductase</fullName>
    </submittedName>
</protein>
<dbReference type="AlphaFoldDB" id="A0A939BDI1"/>
<sequence>MKPSVYTRPPWTLSEDIPQYPWMQANASCNTVILGGALAACLTAYELIKKGVDVTLLAPAEIGAEDVSFPPAMTRLAAASLSRLAKRITTANAVRVFHDYQDAIELLASFCEHHDIPFVRRDALLFAKNRMEQSFLEEEYRIRRHNGFAVEWVNADTLRDITSVSCSSALMLPHACAVCDPCALAHTLLVEAVNLGARVFEHTPVALLTGSCGRFVLTTESQRQLKAKRIVCAGEVPRSFAPSLSKITRVVRMAVSAPVSDFSGYEDKPVLLPAMGQPMILCTHDDRVAVISSVLSSPVKDSPDAPCYTQLEEQCGEMLCGVRPSFPDVRTSENYLLAPNGLPYCAPAKEEDGVFVLSPGSPDILTAAFVTAPIVSSLCVGSHPFHLYDGMLK</sequence>
<gene>
    <name evidence="2" type="ORF">H6A12_01885</name>
</gene>
<feature type="domain" description="FAD dependent oxidoreductase" evidence="1">
    <location>
        <begin position="32"/>
        <end position="374"/>
    </location>
</feature>